<name>A0A511XES2_9PROT</name>
<sequence>MIAGTPCWSLRDAIAERYDYWRSHGRLDVQSGNERWPPLVHGPIKVRFARAIAGT</sequence>
<dbReference type="AlphaFoldDB" id="A0A511XES2"/>
<gene>
    <name evidence="1" type="ORF">ANI02nite_33460</name>
</gene>
<proteinExistence type="predicted"/>
<evidence type="ECO:0000313" key="2">
    <source>
        <dbReference type="Proteomes" id="UP000321635"/>
    </source>
</evidence>
<comment type="caution">
    <text evidence="1">The sequence shown here is derived from an EMBL/GenBank/DDBJ whole genome shotgun (WGS) entry which is preliminary data.</text>
</comment>
<protein>
    <submittedName>
        <fullName evidence="1">Uncharacterized protein</fullName>
    </submittedName>
</protein>
<dbReference type="EMBL" id="BJYF01000038">
    <property type="protein sequence ID" value="GEN61462.1"/>
    <property type="molecule type" value="Genomic_DNA"/>
</dbReference>
<keyword evidence="2" id="KW-1185">Reference proteome</keyword>
<organism evidence="1 2">
    <name type="scientific">Acetobacter nitrogenifigens DSM 23921 = NBRC 105050</name>
    <dbReference type="NCBI Taxonomy" id="1120919"/>
    <lineage>
        <taxon>Bacteria</taxon>
        <taxon>Pseudomonadati</taxon>
        <taxon>Pseudomonadota</taxon>
        <taxon>Alphaproteobacteria</taxon>
        <taxon>Acetobacterales</taxon>
        <taxon>Acetobacteraceae</taxon>
        <taxon>Acetobacter</taxon>
    </lineage>
</organism>
<evidence type="ECO:0000313" key="1">
    <source>
        <dbReference type="EMBL" id="GEN61462.1"/>
    </source>
</evidence>
<dbReference type="Proteomes" id="UP000321635">
    <property type="component" value="Unassembled WGS sequence"/>
</dbReference>
<accession>A0A511XES2</accession>
<reference evidence="1 2" key="1">
    <citation type="submission" date="2019-07" db="EMBL/GenBank/DDBJ databases">
        <title>Whole genome shotgun sequence of Acetobacter nitrogenifigens NBRC 105050.</title>
        <authorList>
            <person name="Hosoyama A."/>
            <person name="Uohara A."/>
            <person name="Ohji S."/>
            <person name="Ichikawa N."/>
        </authorList>
    </citation>
    <scope>NUCLEOTIDE SEQUENCE [LARGE SCALE GENOMIC DNA]</scope>
    <source>
        <strain evidence="1 2">NBRC 105050</strain>
    </source>
</reference>